<feature type="binding site" evidence="13">
    <location>
        <begin position="174"/>
        <end position="181"/>
    </location>
    <ligand>
        <name>ATP</name>
        <dbReference type="ChEBI" id="CHEBI:30616"/>
    </ligand>
</feature>
<dbReference type="Proteomes" id="UP000492821">
    <property type="component" value="Unassembled WGS sequence"/>
</dbReference>
<dbReference type="Pfam" id="PF02736">
    <property type="entry name" value="Myosin_N"/>
    <property type="match status" value="1"/>
</dbReference>
<dbReference type="FunFam" id="1.10.10.820:FF:000001">
    <property type="entry name" value="Myosin heavy chain"/>
    <property type="match status" value="1"/>
</dbReference>
<keyword evidence="5" id="KW-0963">Cytoplasm</keyword>
<feature type="region of interest" description="Disordered" evidence="14">
    <location>
        <begin position="1476"/>
        <end position="1495"/>
    </location>
</feature>
<dbReference type="FunFam" id="1.20.58.530:FF:000001">
    <property type="entry name" value="Myosin heavy chain"/>
    <property type="match status" value="1"/>
</dbReference>
<dbReference type="FunFam" id="3.40.850.10:FF:000024">
    <property type="entry name" value="Myosin heavy chain, isoform J"/>
    <property type="match status" value="1"/>
</dbReference>
<keyword evidence="3" id="KW-0787">Thick filament</keyword>
<keyword evidence="11" id="KW-0514">Muscle protein</keyword>
<dbReference type="InterPro" id="IPR014751">
    <property type="entry name" value="XRCC4-like_C"/>
</dbReference>
<dbReference type="SUPFAM" id="SSF52540">
    <property type="entry name" value="P-loop containing nucleoside triphosphate hydrolases"/>
    <property type="match status" value="1"/>
</dbReference>
<comment type="similarity">
    <text evidence="2 13">Belongs to the TRAFAC class myosin-kinesin ATPase superfamily. Myosin family.</text>
</comment>
<dbReference type="PANTHER" id="PTHR45615">
    <property type="entry name" value="MYOSIN HEAVY CHAIN, NON-MUSCLE"/>
    <property type="match status" value="1"/>
</dbReference>
<dbReference type="SUPFAM" id="SSF90257">
    <property type="entry name" value="Myosin rod fragments"/>
    <property type="match status" value="4"/>
</dbReference>
<dbReference type="Gene3D" id="1.20.5.340">
    <property type="match status" value="4"/>
</dbReference>
<evidence type="ECO:0000256" key="6">
    <source>
        <dbReference type="ARBA" id="ARBA00022741"/>
    </source>
</evidence>
<keyword evidence="8" id="KW-0175">Coiled coil</keyword>
<accession>A0A7E4UTH6</accession>
<dbReference type="WBParaSite" id="Pan_g12657.t3">
    <property type="protein sequence ID" value="Pan_g12657.t3"/>
    <property type="gene ID" value="Pan_g12657"/>
</dbReference>
<dbReference type="CDD" id="cd01377">
    <property type="entry name" value="MYSc_class_II"/>
    <property type="match status" value="1"/>
</dbReference>
<dbReference type="GO" id="GO:0005524">
    <property type="term" value="F:ATP binding"/>
    <property type="evidence" value="ECO:0007669"/>
    <property type="project" value="UniProtKB-UniRule"/>
</dbReference>
<feature type="domain" description="Myosin N-terminal SH3-like" evidence="16">
    <location>
        <begin position="28"/>
        <end position="77"/>
    </location>
</feature>
<dbReference type="FunFam" id="1.20.120.720:FF:000001">
    <property type="entry name" value="Myosin heavy chain, muscle"/>
    <property type="match status" value="1"/>
</dbReference>
<dbReference type="PROSITE" id="PS51844">
    <property type="entry name" value="SH3_LIKE"/>
    <property type="match status" value="1"/>
</dbReference>
<evidence type="ECO:0000259" key="15">
    <source>
        <dbReference type="PROSITE" id="PS51456"/>
    </source>
</evidence>
<evidence type="ECO:0000256" key="8">
    <source>
        <dbReference type="ARBA" id="ARBA00023054"/>
    </source>
</evidence>
<dbReference type="FunFam" id="1.20.5.340:FF:000025">
    <property type="entry name" value="Myosin heavy chain, isoform G"/>
    <property type="match status" value="1"/>
</dbReference>
<evidence type="ECO:0000259" key="16">
    <source>
        <dbReference type="PROSITE" id="PS51844"/>
    </source>
</evidence>
<dbReference type="PROSITE" id="PS51456">
    <property type="entry name" value="MYOSIN_MOTOR"/>
    <property type="match status" value="1"/>
</dbReference>
<proteinExistence type="inferred from homology"/>
<keyword evidence="17" id="KW-1185">Reference proteome</keyword>
<keyword evidence="10 13" id="KW-0505">Motor protein</keyword>
<feature type="compositionally biased region" description="Basic and acidic residues" evidence="14">
    <location>
        <begin position="1198"/>
        <end position="1215"/>
    </location>
</feature>
<evidence type="ECO:0000256" key="11">
    <source>
        <dbReference type="ARBA" id="ARBA00023179"/>
    </source>
</evidence>
<organism evidence="17 18">
    <name type="scientific">Panagrellus redivivus</name>
    <name type="common">Microworm</name>
    <dbReference type="NCBI Taxonomy" id="6233"/>
    <lineage>
        <taxon>Eukaryota</taxon>
        <taxon>Metazoa</taxon>
        <taxon>Ecdysozoa</taxon>
        <taxon>Nematoda</taxon>
        <taxon>Chromadorea</taxon>
        <taxon>Rhabditida</taxon>
        <taxon>Tylenchina</taxon>
        <taxon>Panagrolaimomorpha</taxon>
        <taxon>Panagrolaimoidea</taxon>
        <taxon>Panagrolaimidae</taxon>
        <taxon>Panagrellus</taxon>
    </lineage>
</organism>
<dbReference type="GO" id="GO:0005863">
    <property type="term" value="C:striated muscle myosin thick filament"/>
    <property type="evidence" value="ECO:0007669"/>
    <property type="project" value="UniProtKB-ARBA"/>
</dbReference>
<dbReference type="FunFam" id="2.30.30.360:FF:000001">
    <property type="entry name" value="Myosin heavy chain"/>
    <property type="match status" value="1"/>
</dbReference>
<name>A0A7E4UTH6_PANRE</name>
<comment type="subcellular location">
    <subcellularLocation>
        <location evidence="1">Cytoplasm</location>
        <location evidence="1">Myofibril</location>
    </subcellularLocation>
</comment>
<dbReference type="InterPro" id="IPR027417">
    <property type="entry name" value="P-loop_NTPase"/>
</dbReference>
<evidence type="ECO:0000256" key="7">
    <source>
        <dbReference type="ARBA" id="ARBA00022840"/>
    </source>
</evidence>
<dbReference type="PANTHER" id="PTHR45615:SF27">
    <property type="entry name" value="MYOSIN HEAVY CHAIN, MUSCLE"/>
    <property type="match status" value="1"/>
</dbReference>
<evidence type="ECO:0000256" key="9">
    <source>
        <dbReference type="ARBA" id="ARBA00023123"/>
    </source>
</evidence>
<dbReference type="InterPro" id="IPR036961">
    <property type="entry name" value="Kinesin_motor_dom_sf"/>
</dbReference>
<dbReference type="Pfam" id="PF00063">
    <property type="entry name" value="Myosin_head"/>
    <property type="match status" value="1"/>
</dbReference>
<evidence type="ECO:0000256" key="12">
    <source>
        <dbReference type="ARBA" id="ARBA00023203"/>
    </source>
</evidence>
<dbReference type="FunFam" id="1.20.5.340:FF:000021">
    <property type="entry name" value="Myosin heavy chain, isoform G"/>
    <property type="match status" value="1"/>
</dbReference>
<dbReference type="FunFam" id="1.20.5.370:FF:000009">
    <property type="entry name" value="Myosin heavy chain, isoform G"/>
    <property type="match status" value="1"/>
</dbReference>
<dbReference type="Gene3D" id="3.40.850.10">
    <property type="entry name" value="Kinesin motor domain"/>
    <property type="match status" value="1"/>
</dbReference>
<reference evidence="18" key="2">
    <citation type="submission" date="2020-10" db="UniProtKB">
        <authorList>
            <consortium name="WormBaseParasite"/>
        </authorList>
    </citation>
    <scope>IDENTIFICATION</scope>
</reference>
<dbReference type="Gene3D" id="1.20.58.530">
    <property type="match status" value="1"/>
</dbReference>
<dbReference type="InterPro" id="IPR002928">
    <property type="entry name" value="Myosin_tail"/>
</dbReference>
<dbReference type="FunFam" id="1.20.5.340:FF:000036">
    <property type="entry name" value="Myosin heavy chain"/>
    <property type="match status" value="1"/>
</dbReference>
<dbReference type="GO" id="GO:0016460">
    <property type="term" value="C:myosin II complex"/>
    <property type="evidence" value="ECO:0007669"/>
    <property type="project" value="TreeGrafter"/>
</dbReference>
<feature type="domain" description="Myosin motor" evidence="15">
    <location>
        <begin position="81"/>
        <end position="852"/>
    </location>
</feature>
<feature type="region of interest" description="Disordered" evidence="14">
    <location>
        <begin position="1196"/>
        <end position="1215"/>
    </location>
</feature>
<dbReference type="Gene3D" id="1.20.120.720">
    <property type="entry name" value="Myosin VI head, motor domain, U50 subdomain"/>
    <property type="match status" value="1"/>
</dbReference>
<evidence type="ECO:0000256" key="5">
    <source>
        <dbReference type="ARBA" id="ARBA00022490"/>
    </source>
</evidence>
<evidence type="ECO:0000256" key="2">
    <source>
        <dbReference type="ARBA" id="ARBA00008314"/>
    </source>
</evidence>
<dbReference type="PRINTS" id="PR00193">
    <property type="entry name" value="MYOSINHEAVY"/>
</dbReference>
<evidence type="ECO:0000313" key="17">
    <source>
        <dbReference type="Proteomes" id="UP000492821"/>
    </source>
</evidence>
<keyword evidence="12 13" id="KW-0009">Actin-binding</keyword>
<feature type="region of interest" description="Actin-binding" evidence="13">
    <location>
        <begin position="656"/>
        <end position="678"/>
    </location>
</feature>
<dbReference type="FunFam" id="1.20.5.370:FF:000010">
    <property type="entry name" value="Myosin heavy chain, isoform G"/>
    <property type="match status" value="1"/>
</dbReference>
<evidence type="ECO:0000256" key="13">
    <source>
        <dbReference type="PROSITE-ProRule" id="PRU00782"/>
    </source>
</evidence>
<dbReference type="InterPro" id="IPR001609">
    <property type="entry name" value="Myosin_head_motor_dom-like"/>
</dbReference>
<evidence type="ECO:0000313" key="18">
    <source>
        <dbReference type="WBParaSite" id="Pan_g12657.t3"/>
    </source>
</evidence>
<evidence type="ECO:0000256" key="3">
    <source>
        <dbReference type="ARBA" id="ARBA00022433"/>
    </source>
</evidence>
<dbReference type="GO" id="GO:0006936">
    <property type="term" value="P:muscle contraction"/>
    <property type="evidence" value="ECO:0007669"/>
    <property type="project" value="TreeGrafter"/>
</dbReference>
<dbReference type="Pfam" id="PF01576">
    <property type="entry name" value="Myosin_tail_1"/>
    <property type="match status" value="1"/>
</dbReference>
<evidence type="ECO:0000256" key="1">
    <source>
        <dbReference type="ARBA" id="ARBA00004657"/>
    </source>
</evidence>
<keyword evidence="7 13" id="KW-0067">ATP-binding</keyword>
<dbReference type="Gene3D" id="2.30.30.360">
    <property type="entry name" value="Myosin S1 fragment, N-terminal"/>
    <property type="match status" value="1"/>
</dbReference>
<keyword evidence="9 13" id="KW-0518">Myosin</keyword>
<evidence type="ECO:0000256" key="4">
    <source>
        <dbReference type="ARBA" id="ARBA00022481"/>
    </source>
</evidence>
<dbReference type="Gene3D" id="1.10.10.820">
    <property type="match status" value="1"/>
</dbReference>
<dbReference type="InterPro" id="IPR008989">
    <property type="entry name" value="Myosin_S1_N"/>
</dbReference>
<keyword evidence="6 13" id="KW-0547">Nucleotide-binding</keyword>
<keyword evidence="4" id="KW-0488">Methylation</keyword>
<protein>
    <submittedName>
        <fullName evidence="18">Myosin motor domain-containing protein</fullName>
    </submittedName>
</protein>
<dbReference type="Gene3D" id="1.20.5.4820">
    <property type="match status" value="1"/>
</dbReference>
<dbReference type="GO" id="GO:0000146">
    <property type="term" value="F:microfilament motor activity"/>
    <property type="evidence" value="ECO:0007669"/>
    <property type="project" value="TreeGrafter"/>
</dbReference>
<feature type="region of interest" description="Disordered" evidence="14">
    <location>
        <begin position="996"/>
        <end position="1023"/>
    </location>
</feature>
<dbReference type="SMART" id="SM00242">
    <property type="entry name" value="MYSc"/>
    <property type="match status" value="1"/>
</dbReference>
<dbReference type="InterPro" id="IPR004009">
    <property type="entry name" value="SH3_Myosin"/>
</dbReference>
<sequence>MDYMNDPGWPFLRQSAEQIVANTTKKFDSKKNVWIADSEEGFIEAEIKSAKGDQLVIITSKGTEKTIKKDDTQQMNPPKYEKTEDMANLTFLNDASVLHNLRQRYYSMMIYTYSGLFCVVINPYKRLPIYTESVCKMYIGKRRNEMPPHLFAVSDEAYRNMVNDHENQSMLITGESGAGKTENTKKVIAYFASVGASQNKKTDAKSQGSLEDQIVRTNPVLEAFGNAKTVRNNNSSRFGKFIRIHFNTAGKLAGGDIEHYLLEKSRVIKQAAGERSYHIFYQIMSGAIKGLKEKLFLTKGIRDYHFVSQAEVTIDGIDDVEEMQITDESFDIMHFTAEEKFDLYSLSAAIMHLGGMKFKQRPREEQAECEDQAEGELACKLFKVDVTQFVTALLKPKVKVGTEWVSKGQNLDQVNWAIGALSKALFARMFTWLIKRCNKTLDAQALSRDFFIGVLDIAGFEIFDLNSFEQLWINFVNEKLQQYFNHHMFVLEQEEYQREGIKWEFIDFGLDLQACIELIEKPLGIVSMLDEECIVPKASDATLASKLVDQHLGKHPNFQKAKPPKGKQAEAHFALVHYAGTVRYNVKGWLEKNKDPLNDTAVAVLKHNDKMQLLNEIWSDYQTQEEASLSKVKITGKKKGKSAAFATVSMLYRESLNKLMTMLHQTHPHFIRCIIPNEQKKAGVIDANLVLNQLTCNGVLEGIRICRKGYPNRVVYKDFKQRYAILAAKEASAKDPKSAGEAMCAAMEKAGKLKSEEFKVGHTKGFSLWAHIWGTFVAKPTFAMRPSQSLHFLYAILDGTAAATGPDDKAAGSAILASLSKKGDLKTEEYQCGLTKVFFKAGVLAHLEELRDEALTVIILKFQRTVRHYLAQCEYQRRKTQALGCKVVQRNVRKWCTLRTWEWFKLFGRVKPLIKGSRKDEEIEGLEKRLKELEEAINKEEVTRKDAESVNVKLTAEKQQLSLQLEQEREALAESEERSAKLLSQKSDLERQLNDLNDQLGDQEDRYGSLNKQKKKAEADNDSLKKTVNDLELTIKKQETEKQAKDHQIRSIQEELAAQDETIAKIGKEKKAQEEINRKLLDDLHAEEDKAAHLNKVKSKLESQLDELEDSLEREKRVRGDLEKAKRKTEGELKVAQETIDELTRQKLDFENALKKKEAELVAISGRVEDEQGLVSKLQRQIKELLGKITELEEELDAERTARSKAEKSRNEMQHELEELGDRLDEAGGATQAQLELNKKREAELAKLRRDLEESTINSENAMSALRKKHTDAIAELSDQVDTVQKLRTKVEKEKSQLQREVDELQNGVDQEAKQRQNLERLTKQLEAQLTEVQLKSDDQARHIQELLAFKTRATSESSELNRQLEDAESQVNTLNRIKTQLAQQIEELRRQLDSESRDRATLASQVSNYQMECQQLRDALEEEQDSKTELQRLISKANAEAQQWRTRYESEGLGRSEELEEARRRLTAKIQEMQEQLDQSAAKQASADKARQRLQQELEDAQVDADRANAAASSFEKKQKGFDKVIDEWKRKCDSLASELEASQRETRNVSTETFRLRNALEEQSEQLEAARREAKNYAQELKDVTDQLGEGGKSVHDLQKIRRRLEIEKDELQQALEDAEGALEAEENKVLRSQIEITQIRSEIEKRLQEKEEEFENTRKNHARTIESMQASLETESRGRAELLRMKKKLESDINELEIGLDHANKANVDAQKNIKRYQEAVRELQQQVEDEQRVREDLRDQLSTAERRAQILQSEKEDLVNSLEQSERTRRQLEIENIDAKETANALDNQVIALAATKRKLETELGQLHGEINETLGELKHAEERGKKASLDAARLAEELRAEQEHSQSLDRQRKSLELSLKDIQSRLDDAEAHGLKGGRKVIAKLETRVRDLEQELDGECRRHNDTQKNLRNKDRRSRELQFQVDEDKKSNERLYDLVEKLQGKIKTYKRQVEEAEALATVNLSKYRQLQLMLEEAEERADTAENSLAKMRAKNRGINLGRGLSHSMSSTAIRSASRARVVDYDEE</sequence>
<dbReference type="GO" id="GO:0045214">
    <property type="term" value="P:sarcomere organization"/>
    <property type="evidence" value="ECO:0007669"/>
    <property type="project" value="TreeGrafter"/>
</dbReference>
<evidence type="ECO:0000256" key="14">
    <source>
        <dbReference type="SAM" id="MobiDB-lite"/>
    </source>
</evidence>
<dbReference type="Gene3D" id="1.20.5.370">
    <property type="match status" value="5"/>
</dbReference>
<dbReference type="GO" id="GO:0051015">
    <property type="term" value="F:actin filament binding"/>
    <property type="evidence" value="ECO:0007669"/>
    <property type="project" value="InterPro"/>
</dbReference>
<evidence type="ECO:0000256" key="10">
    <source>
        <dbReference type="ARBA" id="ARBA00023175"/>
    </source>
</evidence>
<dbReference type="FunFam" id="1.20.5.370:FF:000008">
    <property type="entry name" value="Myosin heavy chain"/>
    <property type="match status" value="1"/>
</dbReference>
<reference evidence="17" key="1">
    <citation type="journal article" date="2013" name="Genetics">
        <title>The draft genome and transcriptome of Panagrellus redivivus are shaped by the harsh demands of a free-living lifestyle.</title>
        <authorList>
            <person name="Srinivasan J."/>
            <person name="Dillman A.R."/>
            <person name="Macchietto M.G."/>
            <person name="Heikkinen L."/>
            <person name="Lakso M."/>
            <person name="Fracchia K.M."/>
            <person name="Antoshechkin I."/>
            <person name="Mortazavi A."/>
            <person name="Wong G."/>
            <person name="Sternberg P.W."/>
        </authorList>
    </citation>
    <scope>NUCLEOTIDE SEQUENCE [LARGE SCALE GENOMIC DNA]</scope>
    <source>
        <strain evidence="17">MT8872</strain>
    </source>
</reference>
<dbReference type="Gene3D" id="1.20.58.60">
    <property type="match status" value="1"/>
</dbReference>